<protein>
    <submittedName>
        <fullName evidence="9">Rhomboid family intramembrane serine protease</fullName>
    </submittedName>
</protein>
<dbReference type="EMBL" id="JAINUY010000002">
    <property type="protein sequence ID" value="MBZ4034763.1"/>
    <property type="molecule type" value="Genomic_DNA"/>
</dbReference>
<keyword evidence="6 7" id="KW-0472">Membrane</keyword>
<organism evidence="9 10">
    <name type="scientific">Flavobacterium potami</name>
    <dbReference type="NCBI Taxonomy" id="2872310"/>
    <lineage>
        <taxon>Bacteria</taxon>
        <taxon>Pseudomonadati</taxon>
        <taxon>Bacteroidota</taxon>
        <taxon>Flavobacteriia</taxon>
        <taxon>Flavobacteriales</taxon>
        <taxon>Flavobacteriaceae</taxon>
        <taxon>Flavobacterium</taxon>
    </lineage>
</organism>
<dbReference type="PANTHER" id="PTHR43731">
    <property type="entry name" value="RHOMBOID PROTEASE"/>
    <property type="match status" value="1"/>
</dbReference>
<feature type="transmembrane region" description="Helical" evidence="7">
    <location>
        <begin position="317"/>
        <end position="335"/>
    </location>
</feature>
<evidence type="ECO:0000256" key="4">
    <source>
        <dbReference type="ARBA" id="ARBA00022801"/>
    </source>
</evidence>
<dbReference type="InterPro" id="IPR050925">
    <property type="entry name" value="Rhomboid_protease_S54"/>
</dbReference>
<dbReference type="GO" id="GO:0004252">
    <property type="term" value="F:serine-type endopeptidase activity"/>
    <property type="evidence" value="ECO:0007669"/>
    <property type="project" value="InterPro"/>
</dbReference>
<dbReference type="GO" id="GO:0016020">
    <property type="term" value="C:membrane"/>
    <property type="evidence" value="ECO:0007669"/>
    <property type="project" value="UniProtKB-SubCell"/>
</dbReference>
<dbReference type="Proteomes" id="UP001139366">
    <property type="component" value="Unassembled WGS sequence"/>
</dbReference>
<evidence type="ECO:0000256" key="7">
    <source>
        <dbReference type="SAM" id="Phobius"/>
    </source>
</evidence>
<dbReference type="PANTHER" id="PTHR43731:SF14">
    <property type="entry name" value="PRESENILIN-ASSOCIATED RHOMBOID-LIKE PROTEIN, MITOCHONDRIAL"/>
    <property type="match status" value="1"/>
</dbReference>
<keyword evidence="5 7" id="KW-1133">Transmembrane helix</keyword>
<gene>
    <name evidence="9" type="ORF">K6T82_08295</name>
</gene>
<evidence type="ECO:0000256" key="6">
    <source>
        <dbReference type="ARBA" id="ARBA00023136"/>
    </source>
</evidence>
<evidence type="ECO:0000256" key="3">
    <source>
        <dbReference type="ARBA" id="ARBA00022692"/>
    </source>
</evidence>
<accession>A0A9X1KPF1</accession>
<dbReference type="GO" id="GO:0006508">
    <property type="term" value="P:proteolysis"/>
    <property type="evidence" value="ECO:0007669"/>
    <property type="project" value="UniProtKB-KW"/>
</dbReference>
<evidence type="ECO:0000256" key="5">
    <source>
        <dbReference type="ARBA" id="ARBA00022989"/>
    </source>
</evidence>
<feature type="transmembrane region" description="Helical" evidence="7">
    <location>
        <begin position="294"/>
        <end position="311"/>
    </location>
</feature>
<keyword evidence="9" id="KW-0645">Protease</keyword>
<evidence type="ECO:0000313" key="9">
    <source>
        <dbReference type="EMBL" id="MBZ4034763.1"/>
    </source>
</evidence>
<dbReference type="InterPro" id="IPR035952">
    <property type="entry name" value="Rhomboid-like_sf"/>
</dbReference>
<feature type="transmembrane region" description="Helical" evidence="7">
    <location>
        <begin position="265"/>
        <end position="287"/>
    </location>
</feature>
<evidence type="ECO:0000259" key="8">
    <source>
        <dbReference type="Pfam" id="PF01694"/>
    </source>
</evidence>
<feature type="transmembrane region" description="Helical" evidence="7">
    <location>
        <begin position="152"/>
        <end position="172"/>
    </location>
</feature>
<feature type="transmembrane region" description="Helical" evidence="7">
    <location>
        <begin position="209"/>
        <end position="229"/>
    </location>
</feature>
<name>A0A9X1KPF1_9FLAO</name>
<feature type="domain" description="Peptidase S54 rhomboid" evidence="8">
    <location>
        <begin position="199"/>
        <end position="336"/>
    </location>
</feature>
<dbReference type="Pfam" id="PF01694">
    <property type="entry name" value="Rhomboid"/>
    <property type="match status" value="1"/>
</dbReference>
<sequence>MAVGFTPKHIEEFSLNELTKEEFLVLAVETGLKKNYNLNYISENGLIAYTNNGMFSWNAEIKIKIENDIASIQSASTGSEMVDWNKNKKNVLNFISSLEELKLTFTKEELATKYEELKDKIVTDEEDVLKLPPSTTTEKIESFFSIFKPIEGYFITPILLNLNILIFILMAIKGVNIFEPSNESLLNWGANFRPLTLDGQWWRLLTNCFLHIGIFHLLMNMYALLYIGVLLEPHLGKTRFISAYLLTGITASITSLWWHDLTISAGASGAIFGMYGVFLAMLTTNLIEKTERKALLTSISIFVGYNLIYGLKGGIDNAAHIGGLVGGLVIGYIFIPSLKKPTETKLKFGSIAIISALVLFSSFAIYKKIPNDIATYDAKIQQFITSEKIALEIYNISKSTPKEKILQEIKDKGIYNWQKNIKLVESFKELELPEEIQNRNEILKEYCQLRIKSYDLMYKSVSENSNQYDQQIAECNKLVEAKISELTQGQSVE</sequence>
<dbReference type="InterPro" id="IPR022764">
    <property type="entry name" value="Peptidase_S54_rhomboid_dom"/>
</dbReference>
<dbReference type="SUPFAM" id="SSF144091">
    <property type="entry name" value="Rhomboid-like"/>
    <property type="match status" value="1"/>
</dbReference>
<feature type="transmembrane region" description="Helical" evidence="7">
    <location>
        <begin position="347"/>
        <end position="366"/>
    </location>
</feature>
<proteinExistence type="inferred from homology"/>
<keyword evidence="3 7" id="KW-0812">Transmembrane</keyword>
<dbReference type="RefSeq" id="WP_223705469.1">
    <property type="nucleotide sequence ID" value="NZ_JAINUY010000002.1"/>
</dbReference>
<dbReference type="AlphaFoldDB" id="A0A9X1KPF1"/>
<comment type="subcellular location">
    <subcellularLocation>
        <location evidence="1">Membrane</location>
        <topology evidence="1">Multi-pass membrane protein</topology>
    </subcellularLocation>
</comment>
<comment type="similarity">
    <text evidence="2">Belongs to the peptidase S54 family.</text>
</comment>
<reference evidence="9 10" key="1">
    <citation type="journal article" date="2023" name="Antonie Van Leeuwenhoek">
        <title>Flavobacterium potami sp. nov., a multi-metal resistance genes harbouring bacterium isolated from shallow river silt.</title>
        <authorList>
            <person name="Li S."/>
            <person name="Mao S."/>
            <person name="Mu W."/>
            <person name="Guo B."/>
            <person name="Li C."/>
            <person name="Zhu Q."/>
            <person name="Hou X."/>
            <person name="Zhao Y."/>
            <person name="Wei S."/>
            <person name="Liu H."/>
            <person name="Liu A."/>
        </authorList>
    </citation>
    <scope>NUCLEOTIDE SEQUENCE [LARGE SCALE GENOMIC DNA]</scope>
    <source>
        <strain evidence="9 10">17A</strain>
    </source>
</reference>
<evidence type="ECO:0000256" key="2">
    <source>
        <dbReference type="ARBA" id="ARBA00009045"/>
    </source>
</evidence>
<comment type="caution">
    <text evidence="9">The sequence shown here is derived from an EMBL/GenBank/DDBJ whole genome shotgun (WGS) entry which is preliminary data.</text>
</comment>
<evidence type="ECO:0000256" key="1">
    <source>
        <dbReference type="ARBA" id="ARBA00004141"/>
    </source>
</evidence>
<feature type="transmembrane region" description="Helical" evidence="7">
    <location>
        <begin position="241"/>
        <end position="259"/>
    </location>
</feature>
<evidence type="ECO:0000313" key="10">
    <source>
        <dbReference type="Proteomes" id="UP001139366"/>
    </source>
</evidence>
<keyword evidence="4" id="KW-0378">Hydrolase</keyword>
<dbReference type="Gene3D" id="1.20.1540.10">
    <property type="entry name" value="Rhomboid-like"/>
    <property type="match status" value="1"/>
</dbReference>
<keyword evidence="10" id="KW-1185">Reference proteome</keyword>